<evidence type="ECO:0000256" key="4">
    <source>
        <dbReference type="ARBA" id="ARBA00023315"/>
    </source>
</evidence>
<gene>
    <name evidence="5" type="ORF">GL284_17055</name>
</gene>
<evidence type="ECO:0000313" key="5">
    <source>
        <dbReference type="EMBL" id="MTH65976.1"/>
    </source>
</evidence>
<keyword evidence="2" id="KW-0808">Transferase</keyword>
<evidence type="ECO:0000256" key="1">
    <source>
        <dbReference type="ARBA" id="ARBA00007274"/>
    </source>
</evidence>
<sequence length="224" mass="24988">MKMLSEAPTIHETATVVGCELGKWTEIQAHVSMRESQFGDYSYIVKGGNVVWSTIGKFCSIAEGARINPGNHATWRASQHHFTYRAAQYGLGEDDTEFFQWRKDHWVTIGHDVWIGHGVTVLAGVTIGTGAVIGAGAVVSKDVEPYTIVGGVPARAIKRRFNEEQAAALLDIAWWDWHHDTLRGRLPDIRTLSINAFIDRYRRDTFAPTISTQTTEAEALFMVE</sequence>
<protein>
    <submittedName>
        <fullName evidence="5">Chloramphenicol acetyltransferase</fullName>
    </submittedName>
</protein>
<reference evidence="5 6" key="1">
    <citation type="submission" date="2019-11" db="EMBL/GenBank/DDBJ databases">
        <authorList>
            <person name="Dong K."/>
        </authorList>
    </citation>
    <scope>NUCLEOTIDE SEQUENCE [LARGE SCALE GENOMIC DNA]</scope>
    <source>
        <strain evidence="5 6">DK608</strain>
    </source>
</reference>
<dbReference type="InterPro" id="IPR050179">
    <property type="entry name" value="Trans_hexapeptide_repeat"/>
</dbReference>
<evidence type="ECO:0000313" key="6">
    <source>
        <dbReference type="Proteomes" id="UP000478740"/>
    </source>
</evidence>
<dbReference type="Gene3D" id="2.160.10.10">
    <property type="entry name" value="Hexapeptide repeat proteins"/>
    <property type="match status" value="1"/>
</dbReference>
<dbReference type="SUPFAM" id="SSF51161">
    <property type="entry name" value="Trimeric LpxA-like enzymes"/>
    <property type="match status" value="1"/>
</dbReference>
<dbReference type="CDD" id="cd03349">
    <property type="entry name" value="LbH_XAT"/>
    <property type="match status" value="1"/>
</dbReference>
<keyword evidence="3" id="KW-0677">Repeat</keyword>
<dbReference type="RefSeq" id="WP_107327987.1">
    <property type="nucleotide sequence ID" value="NZ_WMIH01000021.1"/>
</dbReference>
<dbReference type="EMBL" id="WMII01000019">
    <property type="protein sequence ID" value="MTH65976.1"/>
    <property type="molecule type" value="Genomic_DNA"/>
</dbReference>
<dbReference type="Proteomes" id="UP000478740">
    <property type="component" value="Unassembled WGS sequence"/>
</dbReference>
<dbReference type="AlphaFoldDB" id="A0A6L6IZK3"/>
<evidence type="ECO:0000256" key="2">
    <source>
        <dbReference type="ARBA" id="ARBA00022679"/>
    </source>
</evidence>
<keyword evidence="6" id="KW-1185">Reference proteome</keyword>
<dbReference type="InterPro" id="IPR018357">
    <property type="entry name" value="Hexapep_transf_CS"/>
</dbReference>
<proteinExistence type="inferred from homology"/>
<dbReference type="Pfam" id="PF00132">
    <property type="entry name" value="Hexapep"/>
    <property type="match status" value="1"/>
</dbReference>
<dbReference type="NCBIfam" id="TIGR03308">
    <property type="entry name" value="phn_thr-fam"/>
    <property type="match status" value="1"/>
</dbReference>
<keyword evidence="4" id="KW-0012">Acyltransferase</keyword>
<dbReference type="PROSITE" id="PS00101">
    <property type="entry name" value="HEXAPEP_TRANSFERASES"/>
    <property type="match status" value="1"/>
</dbReference>
<comment type="caution">
    <text evidence="5">The sequence shown here is derived from an EMBL/GenBank/DDBJ whole genome shotgun (WGS) entry which is preliminary data.</text>
</comment>
<dbReference type="InterPro" id="IPR001451">
    <property type="entry name" value="Hexapep"/>
</dbReference>
<dbReference type="PANTHER" id="PTHR43300:SF11">
    <property type="entry name" value="ACETYLTRANSFERASE RV3034C-RELATED"/>
    <property type="match status" value="1"/>
</dbReference>
<dbReference type="InterPro" id="IPR017694">
    <property type="entry name" value="Phosphonate_tfrase_rpt"/>
</dbReference>
<dbReference type="PANTHER" id="PTHR43300">
    <property type="entry name" value="ACETYLTRANSFERASE"/>
    <property type="match status" value="1"/>
</dbReference>
<dbReference type="GO" id="GO:0016746">
    <property type="term" value="F:acyltransferase activity"/>
    <property type="evidence" value="ECO:0007669"/>
    <property type="project" value="UniProtKB-KW"/>
</dbReference>
<accession>A0A6L6IZK3</accession>
<comment type="similarity">
    <text evidence="1">Belongs to the transferase hexapeptide repeat family.</text>
</comment>
<name>A0A6L6IZK3_9RHOB</name>
<evidence type="ECO:0000256" key="3">
    <source>
        <dbReference type="ARBA" id="ARBA00022737"/>
    </source>
</evidence>
<dbReference type="InterPro" id="IPR011004">
    <property type="entry name" value="Trimer_LpxA-like_sf"/>
</dbReference>
<organism evidence="5 6">
    <name type="scientific">Paracoccus shanxieyensis</name>
    <dbReference type="NCBI Taxonomy" id="2675752"/>
    <lineage>
        <taxon>Bacteria</taxon>
        <taxon>Pseudomonadati</taxon>
        <taxon>Pseudomonadota</taxon>
        <taxon>Alphaproteobacteria</taxon>
        <taxon>Rhodobacterales</taxon>
        <taxon>Paracoccaceae</taxon>
        <taxon>Paracoccus</taxon>
    </lineage>
</organism>